<keyword evidence="7" id="KW-1185">Reference proteome</keyword>
<dbReference type="Proteomes" id="UP000653305">
    <property type="component" value="Unassembled WGS sequence"/>
</dbReference>
<reference evidence="6" key="1">
    <citation type="submission" date="2020-07" db="EMBL/GenBank/DDBJ databases">
        <title>Ethylene signaling mediates host invasion by parasitic plants.</title>
        <authorList>
            <person name="Yoshida S."/>
        </authorList>
    </citation>
    <scope>NUCLEOTIDE SEQUENCE</scope>
    <source>
        <strain evidence="6">Okayama</strain>
    </source>
</reference>
<sequence>MANNVTRQQVLVQYTFCQRNHATPHGPLFILDGCGMFEPSGPNESPEAMVCAACRCHRNYHRRVMVDLPPQPHEMTRSPPQPQPAPEAGPSVSQRLTRAQSDTLRAISERNNWRMFREYPKEEVAHICAVLGIKTRCMSDWISRPPVGQVGTSTGRS</sequence>
<dbReference type="GO" id="GO:0003700">
    <property type="term" value="F:DNA-binding transcription factor activity"/>
    <property type="evidence" value="ECO:0007669"/>
    <property type="project" value="TreeGrafter"/>
</dbReference>
<keyword evidence="6" id="KW-0371">Homeobox</keyword>
<keyword evidence="2 6" id="KW-0863">Zinc-finger</keyword>
<evidence type="ECO:0000256" key="4">
    <source>
        <dbReference type="SAM" id="MobiDB-lite"/>
    </source>
</evidence>
<name>A0A830D0D7_9LAMI</name>
<accession>A0A830D0D7</accession>
<evidence type="ECO:0000256" key="3">
    <source>
        <dbReference type="ARBA" id="ARBA00022833"/>
    </source>
</evidence>
<gene>
    <name evidence="6" type="ORF">PHJA_002305300</name>
</gene>
<keyword evidence="3" id="KW-0862">Zinc</keyword>
<dbReference type="Gene3D" id="1.10.10.60">
    <property type="entry name" value="Homeodomain-like"/>
    <property type="match status" value="1"/>
</dbReference>
<feature type="region of interest" description="Disordered" evidence="4">
    <location>
        <begin position="69"/>
        <end position="101"/>
    </location>
</feature>
<dbReference type="PROSITE" id="PS51523">
    <property type="entry name" value="ZF_HD_DIMER"/>
    <property type="match status" value="1"/>
</dbReference>
<dbReference type="GO" id="GO:0050793">
    <property type="term" value="P:regulation of developmental process"/>
    <property type="evidence" value="ECO:0007669"/>
    <property type="project" value="TreeGrafter"/>
</dbReference>
<dbReference type="PANTHER" id="PTHR31948:SF72">
    <property type="entry name" value="ZINC-FINGER HOMEODOMAIN PROTEIN 10"/>
    <property type="match status" value="1"/>
</dbReference>
<evidence type="ECO:0000313" key="7">
    <source>
        <dbReference type="Proteomes" id="UP000653305"/>
    </source>
</evidence>
<comment type="caution">
    <text evidence="6">The sequence shown here is derived from an EMBL/GenBank/DDBJ whole genome shotgun (WGS) entry which is preliminary data.</text>
</comment>
<dbReference type="Pfam" id="PF04770">
    <property type="entry name" value="ZF-HD_dimer"/>
    <property type="match status" value="1"/>
</dbReference>
<organism evidence="6 7">
    <name type="scientific">Phtheirospermum japonicum</name>
    <dbReference type="NCBI Taxonomy" id="374723"/>
    <lineage>
        <taxon>Eukaryota</taxon>
        <taxon>Viridiplantae</taxon>
        <taxon>Streptophyta</taxon>
        <taxon>Embryophyta</taxon>
        <taxon>Tracheophyta</taxon>
        <taxon>Spermatophyta</taxon>
        <taxon>Magnoliopsida</taxon>
        <taxon>eudicotyledons</taxon>
        <taxon>Gunneridae</taxon>
        <taxon>Pentapetalae</taxon>
        <taxon>asterids</taxon>
        <taxon>lamiids</taxon>
        <taxon>Lamiales</taxon>
        <taxon>Orobanchaceae</taxon>
        <taxon>Orobanchaceae incertae sedis</taxon>
        <taxon>Phtheirospermum</taxon>
    </lineage>
</organism>
<evidence type="ECO:0000256" key="1">
    <source>
        <dbReference type="ARBA" id="ARBA00022723"/>
    </source>
</evidence>
<dbReference type="GO" id="GO:0000976">
    <property type="term" value="F:transcription cis-regulatory region binding"/>
    <property type="evidence" value="ECO:0007669"/>
    <property type="project" value="TreeGrafter"/>
</dbReference>
<dbReference type="EMBL" id="BMAC01000697">
    <property type="protein sequence ID" value="GFQ01614.1"/>
    <property type="molecule type" value="Genomic_DNA"/>
</dbReference>
<dbReference type="GO" id="GO:0005634">
    <property type="term" value="C:nucleus"/>
    <property type="evidence" value="ECO:0007669"/>
    <property type="project" value="TreeGrafter"/>
</dbReference>
<dbReference type="GO" id="GO:0008270">
    <property type="term" value="F:zinc ion binding"/>
    <property type="evidence" value="ECO:0007669"/>
    <property type="project" value="UniProtKB-KW"/>
</dbReference>
<dbReference type="PANTHER" id="PTHR31948">
    <property type="entry name" value="ZINC-FINGER HOMEODOMAIN PROTEIN 2"/>
    <property type="match status" value="1"/>
</dbReference>
<dbReference type="OrthoDB" id="900759at2759"/>
<evidence type="ECO:0000259" key="5">
    <source>
        <dbReference type="PROSITE" id="PS51523"/>
    </source>
</evidence>
<feature type="compositionally biased region" description="Polar residues" evidence="4">
    <location>
        <begin position="91"/>
        <end position="101"/>
    </location>
</feature>
<evidence type="ECO:0000313" key="6">
    <source>
        <dbReference type="EMBL" id="GFQ01614.1"/>
    </source>
</evidence>
<proteinExistence type="predicted"/>
<dbReference type="InterPro" id="IPR006456">
    <property type="entry name" value="ZF_HD_homeobox_Cys/His_dimer"/>
</dbReference>
<evidence type="ECO:0000256" key="2">
    <source>
        <dbReference type="ARBA" id="ARBA00022771"/>
    </source>
</evidence>
<feature type="domain" description="ZF-HD dimerization-type" evidence="5">
    <location>
        <begin position="14"/>
        <end position="64"/>
    </location>
</feature>
<dbReference type="NCBIfam" id="TIGR01566">
    <property type="entry name" value="ZF_HD_prot_N"/>
    <property type="match status" value="1"/>
</dbReference>
<keyword evidence="6" id="KW-0238">DNA-binding</keyword>
<dbReference type="AlphaFoldDB" id="A0A830D0D7"/>
<protein>
    <submittedName>
        <fullName evidence="6">Zinc-finger homeodomain protein 3</fullName>
    </submittedName>
</protein>
<keyword evidence="1" id="KW-0479">Metal-binding</keyword>